<dbReference type="InterPro" id="IPR036390">
    <property type="entry name" value="WH_DNA-bd_sf"/>
</dbReference>
<evidence type="ECO:0000256" key="1">
    <source>
        <dbReference type="ARBA" id="ARBA00009437"/>
    </source>
</evidence>
<dbReference type="InterPro" id="IPR036388">
    <property type="entry name" value="WH-like_DNA-bd_sf"/>
</dbReference>
<dbReference type="Pfam" id="PF00126">
    <property type="entry name" value="HTH_1"/>
    <property type="match status" value="1"/>
</dbReference>
<keyword evidence="3" id="KW-0238">DNA-binding</keyword>
<dbReference type="InterPro" id="IPR000847">
    <property type="entry name" value="LysR_HTH_N"/>
</dbReference>
<dbReference type="PRINTS" id="PR00039">
    <property type="entry name" value="HTHLYSR"/>
</dbReference>
<feature type="domain" description="HTH lysR-type" evidence="5">
    <location>
        <begin position="1"/>
        <end position="57"/>
    </location>
</feature>
<dbReference type="SUPFAM" id="SSF46785">
    <property type="entry name" value="Winged helix' DNA-binding domain"/>
    <property type="match status" value="1"/>
</dbReference>
<dbReference type="AlphaFoldDB" id="A0A806U792"/>
<organism evidence="6 7">
    <name type="scientific">Priestia megaterium Q3</name>
    <dbReference type="NCBI Taxonomy" id="1452722"/>
    <lineage>
        <taxon>Bacteria</taxon>
        <taxon>Bacillati</taxon>
        <taxon>Bacillota</taxon>
        <taxon>Bacilli</taxon>
        <taxon>Bacillales</taxon>
        <taxon>Bacillaceae</taxon>
        <taxon>Priestia</taxon>
    </lineage>
</organism>
<evidence type="ECO:0000256" key="2">
    <source>
        <dbReference type="ARBA" id="ARBA00023015"/>
    </source>
</evidence>
<dbReference type="PANTHER" id="PTHR30419">
    <property type="entry name" value="HTH-TYPE TRANSCRIPTIONAL REGULATOR YBHD"/>
    <property type="match status" value="1"/>
</dbReference>
<dbReference type="InterPro" id="IPR005119">
    <property type="entry name" value="LysR_subst-bd"/>
</dbReference>
<evidence type="ECO:0000313" key="7">
    <source>
        <dbReference type="Proteomes" id="UP000036410"/>
    </source>
</evidence>
<accession>A0A806U792</accession>
<dbReference type="GO" id="GO:0005829">
    <property type="term" value="C:cytosol"/>
    <property type="evidence" value="ECO:0007669"/>
    <property type="project" value="TreeGrafter"/>
</dbReference>
<dbReference type="GO" id="GO:0003700">
    <property type="term" value="F:DNA-binding transcription factor activity"/>
    <property type="evidence" value="ECO:0007669"/>
    <property type="project" value="InterPro"/>
</dbReference>
<evidence type="ECO:0000259" key="5">
    <source>
        <dbReference type="PROSITE" id="PS50931"/>
    </source>
</evidence>
<evidence type="ECO:0000313" key="6">
    <source>
        <dbReference type="EMBL" id="AKP77913.1"/>
    </source>
</evidence>
<dbReference type="InterPro" id="IPR050950">
    <property type="entry name" value="HTH-type_LysR_regulators"/>
</dbReference>
<name>A0A806U792_PRIMG</name>
<dbReference type="FunFam" id="1.10.10.10:FF:000001">
    <property type="entry name" value="LysR family transcriptional regulator"/>
    <property type="match status" value="1"/>
</dbReference>
<evidence type="ECO:0000256" key="3">
    <source>
        <dbReference type="ARBA" id="ARBA00023125"/>
    </source>
</evidence>
<dbReference type="Gene3D" id="1.10.10.10">
    <property type="entry name" value="Winged helix-like DNA-binding domain superfamily/Winged helix DNA-binding domain"/>
    <property type="match status" value="1"/>
</dbReference>
<dbReference type="PROSITE" id="PS50931">
    <property type="entry name" value="HTH_LYSR"/>
    <property type="match status" value="1"/>
</dbReference>
<proteinExistence type="inferred from homology"/>
<keyword evidence="2" id="KW-0805">Transcription regulation</keyword>
<dbReference type="RefSeq" id="WP_049165184.1">
    <property type="nucleotide sequence ID" value="NZ_CP010586.1"/>
</dbReference>
<reference evidence="6 7" key="1">
    <citation type="submission" date="2015-01" db="EMBL/GenBank/DDBJ databases">
        <title>Genome sequence of bacillus megaterium Q3.</title>
        <authorList>
            <person name="Wang Y."/>
            <person name="Luo K."/>
            <person name="Bai L."/>
            <person name="Luo F."/>
        </authorList>
    </citation>
    <scope>NUCLEOTIDE SEQUENCE [LARGE SCALE GENOMIC DNA]</scope>
    <source>
        <strain evidence="6 7">Q3</strain>
    </source>
</reference>
<protein>
    <submittedName>
        <fullName evidence="6">HTH-type transcriptional activator CmpR</fullName>
    </submittedName>
</protein>
<keyword evidence="4" id="KW-0804">Transcription</keyword>
<comment type="similarity">
    <text evidence="1">Belongs to the LysR transcriptional regulatory family.</text>
</comment>
<gene>
    <name evidence="6" type="primary">cmpR_1</name>
    <name evidence="6" type="ORF">AS52_02952</name>
</gene>
<sequence length="297" mass="33256">MDLKSLKTFKLIATNGSFQQAAQEQNYAQSTVTMQIKKLEEDLGVKLFERGKKIALTEAGRVLLEEITPLLFSAESIRQKLTSYDKGEAGMIRMGAIEPTTSLMLPSVIVPFLKDRHHVKFELEVGNTNNLGHRVAKGELDFAVCSIPSAEENLVFTQWFEETLGLLVPQYHPLADKEIINFSDLTRERLLFPGQNSACRHILETYLMKQGKNLYSTIAIGSTEMLKKAVVQGLGLAIVPVISDKSNLEGTVLRKVNDMQLSYPIGLVQRKNQIAGNLQTALLNELRRELTAWKAPW</sequence>
<evidence type="ECO:0000256" key="4">
    <source>
        <dbReference type="ARBA" id="ARBA00023163"/>
    </source>
</evidence>
<dbReference type="SUPFAM" id="SSF53850">
    <property type="entry name" value="Periplasmic binding protein-like II"/>
    <property type="match status" value="1"/>
</dbReference>
<dbReference type="Proteomes" id="UP000036410">
    <property type="component" value="Chromosome"/>
</dbReference>
<dbReference type="EMBL" id="CP010586">
    <property type="protein sequence ID" value="AKP77913.1"/>
    <property type="molecule type" value="Genomic_DNA"/>
</dbReference>
<dbReference type="CDD" id="cd05466">
    <property type="entry name" value="PBP2_LTTR_substrate"/>
    <property type="match status" value="1"/>
</dbReference>
<dbReference type="GO" id="GO:0003677">
    <property type="term" value="F:DNA binding"/>
    <property type="evidence" value="ECO:0007669"/>
    <property type="project" value="UniProtKB-KW"/>
</dbReference>
<dbReference type="Gene3D" id="3.40.190.10">
    <property type="entry name" value="Periplasmic binding protein-like II"/>
    <property type="match status" value="2"/>
</dbReference>
<dbReference type="PANTHER" id="PTHR30419:SF25">
    <property type="entry name" value="HTH-TYPE TRANSCRIPTIONAL REGULATOR YTLI"/>
    <property type="match status" value="1"/>
</dbReference>
<dbReference type="Pfam" id="PF03466">
    <property type="entry name" value="LysR_substrate"/>
    <property type="match status" value="1"/>
</dbReference>